<dbReference type="PANTHER" id="PTHR32552">
    <property type="entry name" value="FERRICHROME IRON RECEPTOR-RELATED"/>
    <property type="match status" value="1"/>
</dbReference>
<evidence type="ECO:0000256" key="2">
    <source>
        <dbReference type="ARBA" id="ARBA00022448"/>
    </source>
</evidence>
<keyword evidence="3 11" id="KW-1134">Transmembrane beta strand</keyword>
<evidence type="ECO:0000259" key="14">
    <source>
        <dbReference type="Pfam" id="PF00593"/>
    </source>
</evidence>
<sequence>MLSPKSLLPAILLSCTHGTASAQDEPASEPVERIVTTATRQPDPTSSLPFVVASVDSESLKMTSPEHIEEVLKFIAGVGVQRGNGQEYLPAIRSQVFTGAGACGGLLTAEDGIPLRAAGFCNINELFEAHAEMAQRIEVLKGPGSALYGSNAVHGVINVITPDTTQGPGLLGMDYGSYGYTRFKLRNGVDWGDGGLGVNASITRDSGYRDGERVDQEKVNVRHRLDAGQVQVTSGLTYTNLDQQTAGYITGQDAYKDDDRAQQNENPDAFRRARALRVWSKLRIDLGQERVLTLTPYARDQEMDFFMHFLPGTPLETNAQQGVGFQSLYTAPLGDNWLLRTGVDAEYTQGSLTQFQEDPTEGSAFLQETIPAGDHYDYDVDARLLAPFVSLVWQQQKWRVSIGARYEDMRYDYTNNMLTGRTRDDGTPCGMGGCRYARPGDRVDNFTNVSPKLGVTYQWSPDVQLYANLSAGYRAPQATELYRLQREQQVAELDEVTIRSAETGLRAAVPAGRVVLSLYRMDKDNFIYRDANFFNVSNGESRHEGVELTWQYQFSPAFDIRMAASYARHTYRHTPAEGETSLQGNDIDSAPRTLTNTRLGWNLSDQSRLELEWQHVGSYYTDPENLHEYEGHDVLHLRGKTQLTPALELSARILNIADINYAERADFTQFGGARYFPGMPRHVMMSLNYQW</sequence>
<evidence type="ECO:0000256" key="7">
    <source>
        <dbReference type="ARBA" id="ARBA00023065"/>
    </source>
</evidence>
<evidence type="ECO:0000313" key="16">
    <source>
        <dbReference type="EMBL" id="GGW77999.1"/>
    </source>
</evidence>
<reference evidence="16" key="1">
    <citation type="journal article" date="2014" name="Int. J. Syst. Evol. Microbiol.">
        <title>Complete genome sequence of Corynebacterium casei LMG S-19264T (=DSM 44701T), isolated from a smear-ripened cheese.</title>
        <authorList>
            <consortium name="US DOE Joint Genome Institute (JGI-PGF)"/>
            <person name="Walter F."/>
            <person name="Albersmeier A."/>
            <person name="Kalinowski J."/>
            <person name="Ruckert C."/>
        </authorList>
    </citation>
    <scope>NUCLEOTIDE SEQUENCE</scope>
    <source>
        <strain evidence="16">KCTC 22164</strain>
    </source>
</reference>
<evidence type="ECO:0000256" key="1">
    <source>
        <dbReference type="ARBA" id="ARBA00004571"/>
    </source>
</evidence>
<keyword evidence="8 12" id="KW-0798">TonB box</keyword>
<feature type="chain" id="PRO_5038070814" evidence="13">
    <location>
        <begin position="23"/>
        <end position="691"/>
    </location>
</feature>
<evidence type="ECO:0000313" key="17">
    <source>
        <dbReference type="Proteomes" id="UP000631300"/>
    </source>
</evidence>
<dbReference type="InterPro" id="IPR000531">
    <property type="entry name" value="Beta-barrel_TonB"/>
</dbReference>
<dbReference type="Gene3D" id="2.40.170.20">
    <property type="entry name" value="TonB-dependent receptor, beta-barrel domain"/>
    <property type="match status" value="1"/>
</dbReference>
<comment type="similarity">
    <text evidence="11 12">Belongs to the TonB-dependent receptor family.</text>
</comment>
<comment type="subcellular location">
    <subcellularLocation>
        <location evidence="1 11">Cell outer membrane</location>
        <topology evidence="1 11">Multi-pass membrane protein</topology>
    </subcellularLocation>
</comment>
<keyword evidence="17" id="KW-1185">Reference proteome</keyword>
<keyword evidence="2 11" id="KW-0813">Transport</keyword>
<dbReference type="PANTHER" id="PTHR32552:SF81">
    <property type="entry name" value="TONB-DEPENDENT OUTER MEMBRANE RECEPTOR"/>
    <property type="match status" value="1"/>
</dbReference>
<accession>A0A918MVC3</accession>
<dbReference type="AlphaFoldDB" id="A0A918MVC3"/>
<dbReference type="InterPro" id="IPR012910">
    <property type="entry name" value="Plug_dom"/>
</dbReference>
<evidence type="ECO:0000256" key="11">
    <source>
        <dbReference type="PROSITE-ProRule" id="PRU01360"/>
    </source>
</evidence>
<keyword evidence="5 11" id="KW-0812">Transmembrane</keyword>
<evidence type="ECO:0000256" key="6">
    <source>
        <dbReference type="ARBA" id="ARBA00023004"/>
    </source>
</evidence>
<dbReference type="Proteomes" id="UP000631300">
    <property type="component" value="Unassembled WGS sequence"/>
</dbReference>
<feature type="domain" description="TonB-dependent receptor plug" evidence="15">
    <location>
        <begin position="46"/>
        <end position="156"/>
    </location>
</feature>
<keyword evidence="4" id="KW-0410">Iron transport</keyword>
<reference evidence="16" key="2">
    <citation type="submission" date="2020-09" db="EMBL/GenBank/DDBJ databases">
        <authorList>
            <person name="Sun Q."/>
            <person name="Kim S."/>
        </authorList>
    </citation>
    <scope>NUCLEOTIDE SEQUENCE</scope>
    <source>
        <strain evidence="16">KCTC 22164</strain>
    </source>
</reference>
<feature type="signal peptide" evidence="13">
    <location>
        <begin position="1"/>
        <end position="22"/>
    </location>
</feature>
<keyword evidence="6" id="KW-0408">Iron</keyword>
<dbReference type="EMBL" id="BMXP01000002">
    <property type="protein sequence ID" value="GGW77999.1"/>
    <property type="molecule type" value="Genomic_DNA"/>
</dbReference>
<dbReference type="PROSITE" id="PS52016">
    <property type="entry name" value="TONB_DEPENDENT_REC_3"/>
    <property type="match status" value="1"/>
</dbReference>
<keyword evidence="9 11" id="KW-0472">Membrane</keyword>
<proteinExistence type="inferred from homology"/>
<keyword evidence="13" id="KW-0732">Signal</keyword>
<comment type="caution">
    <text evidence="16">The sequence shown here is derived from an EMBL/GenBank/DDBJ whole genome shotgun (WGS) entry which is preliminary data.</text>
</comment>
<keyword evidence="10 11" id="KW-0998">Cell outer membrane</keyword>
<dbReference type="Gene3D" id="2.170.130.10">
    <property type="entry name" value="TonB-dependent receptor, plug domain"/>
    <property type="match status" value="1"/>
</dbReference>
<feature type="domain" description="TonB-dependent receptor-like beta-barrel" evidence="14">
    <location>
        <begin position="175"/>
        <end position="656"/>
    </location>
</feature>
<dbReference type="InterPro" id="IPR037066">
    <property type="entry name" value="Plug_dom_sf"/>
</dbReference>
<dbReference type="Pfam" id="PF00593">
    <property type="entry name" value="TonB_dep_Rec_b-barrel"/>
    <property type="match status" value="1"/>
</dbReference>
<dbReference type="RefSeq" id="WP_189403835.1">
    <property type="nucleotide sequence ID" value="NZ_BMXP01000002.1"/>
</dbReference>
<keyword evidence="16" id="KW-0675">Receptor</keyword>
<evidence type="ECO:0000256" key="5">
    <source>
        <dbReference type="ARBA" id="ARBA00022692"/>
    </source>
</evidence>
<dbReference type="GO" id="GO:0006826">
    <property type="term" value="P:iron ion transport"/>
    <property type="evidence" value="ECO:0007669"/>
    <property type="project" value="UniProtKB-KW"/>
</dbReference>
<evidence type="ECO:0000256" key="3">
    <source>
        <dbReference type="ARBA" id="ARBA00022452"/>
    </source>
</evidence>
<dbReference type="GO" id="GO:0009279">
    <property type="term" value="C:cell outer membrane"/>
    <property type="evidence" value="ECO:0007669"/>
    <property type="project" value="UniProtKB-SubCell"/>
</dbReference>
<gene>
    <name evidence="16" type="ORF">GCM10007391_08190</name>
</gene>
<dbReference type="Pfam" id="PF07715">
    <property type="entry name" value="Plug"/>
    <property type="match status" value="1"/>
</dbReference>
<dbReference type="SUPFAM" id="SSF56935">
    <property type="entry name" value="Porins"/>
    <property type="match status" value="1"/>
</dbReference>
<evidence type="ECO:0000256" key="9">
    <source>
        <dbReference type="ARBA" id="ARBA00023136"/>
    </source>
</evidence>
<dbReference type="InterPro" id="IPR036942">
    <property type="entry name" value="Beta-barrel_TonB_sf"/>
</dbReference>
<evidence type="ECO:0000259" key="15">
    <source>
        <dbReference type="Pfam" id="PF07715"/>
    </source>
</evidence>
<dbReference type="InterPro" id="IPR039426">
    <property type="entry name" value="TonB-dep_rcpt-like"/>
</dbReference>
<evidence type="ECO:0000256" key="10">
    <source>
        <dbReference type="ARBA" id="ARBA00023237"/>
    </source>
</evidence>
<evidence type="ECO:0000256" key="4">
    <source>
        <dbReference type="ARBA" id="ARBA00022496"/>
    </source>
</evidence>
<keyword evidence="7" id="KW-0406">Ion transport</keyword>
<protein>
    <submittedName>
        <fullName evidence="16">TonB-dependent receptor</fullName>
    </submittedName>
</protein>
<evidence type="ECO:0000256" key="13">
    <source>
        <dbReference type="SAM" id="SignalP"/>
    </source>
</evidence>
<name>A0A918MVC3_9ALTE</name>
<organism evidence="16 17">
    <name type="scientific">Alteromonas halophila</name>
    <dbReference type="NCBI Taxonomy" id="516698"/>
    <lineage>
        <taxon>Bacteria</taxon>
        <taxon>Pseudomonadati</taxon>
        <taxon>Pseudomonadota</taxon>
        <taxon>Gammaproteobacteria</taxon>
        <taxon>Alteromonadales</taxon>
        <taxon>Alteromonadaceae</taxon>
        <taxon>Alteromonas/Salinimonas group</taxon>
        <taxon>Alteromonas</taxon>
    </lineage>
</organism>
<evidence type="ECO:0000256" key="8">
    <source>
        <dbReference type="ARBA" id="ARBA00023077"/>
    </source>
</evidence>
<evidence type="ECO:0000256" key="12">
    <source>
        <dbReference type="RuleBase" id="RU003357"/>
    </source>
</evidence>